<dbReference type="EMBL" id="JAUSQU010000002">
    <property type="protein sequence ID" value="MDP9850251.1"/>
    <property type="molecule type" value="Genomic_DNA"/>
</dbReference>
<organism evidence="1 2">
    <name type="scientific">Streptosporangium lutulentum</name>
    <dbReference type="NCBI Taxonomy" id="1461250"/>
    <lineage>
        <taxon>Bacteria</taxon>
        <taxon>Bacillati</taxon>
        <taxon>Actinomycetota</taxon>
        <taxon>Actinomycetes</taxon>
        <taxon>Streptosporangiales</taxon>
        <taxon>Streptosporangiaceae</taxon>
        <taxon>Streptosporangium</taxon>
    </lineage>
</organism>
<proteinExistence type="predicted"/>
<evidence type="ECO:0000313" key="1">
    <source>
        <dbReference type="EMBL" id="MDP9850251.1"/>
    </source>
</evidence>
<gene>
    <name evidence="1" type="ORF">J2853_009547</name>
</gene>
<name>A0ABT9QV28_9ACTN</name>
<dbReference type="RefSeq" id="WP_307569182.1">
    <property type="nucleotide sequence ID" value="NZ_JAUSQU010000002.1"/>
</dbReference>
<keyword evidence="1" id="KW-0689">Ribosomal protein</keyword>
<reference evidence="1 2" key="1">
    <citation type="submission" date="2023-07" db="EMBL/GenBank/DDBJ databases">
        <title>Sequencing the genomes of 1000 actinobacteria strains.</title>
        <authorList>
            <person name="Klenk H.-P."/>
        </authorList>
    </citation>
    <scope>NUCLEOTIDE SEQUENCE [LARGE SCALE GENOMIC DNA]</scope>
    <source>
        <strain evidence="1 2">DSM 46740</strain>
    </source>
</reference>
<keyword evidence="1" id="KW-0687">Ribonucleoprotein</keyword>
<comment type="caution">
    <text evidence="1">The sequence shown here is derived from an EMBL/GenBank/DDBJ whole genome shotgun (WGS) entry which is preliminary data.</text>
</comment>
<keyword evidence="2" id="KW-1185">Reference proteome</keyword>
<evidence type="ECO:0000313" key="2">
    <source>
        <dbReference type="Proteomes" id="UP001225356"/>
    </source>
</evidence>
<dbReference type="GO" id="GO:0005840">
    <property type="term" value="C:ribosome"/>
    <property type="evidence" value="ECO:0007669"/>
    <property type="project" value="UniProtKB-KW"/>
</dbReference>
<sequence>MGIRIAEAANHLLGQEVVPHLWNTATLAGDLRHRSAQPPRPRADVEADAIAAKYAPGPLPRGGIVTDADRPVADLALEMIAAALSAGTLVICDENVRVCARCGHMTGTGAHACRACGNATTRAHRTEHLVAERDPARPVLEREDIHVYRRRPPLQLRNAAGNAPTRLILSRTREHGISLAPVGLPGLVLDPRAGLHVAVLAAARQLRAEVAVMTTTANAAINIAAHGQPFRTHQGLRLRYALHGHVPYEHTHLLAQLYESHRADAATQAAFEMWFLPLYALKEKNGVHSGQLPALFTHFIRTRRARPARPDPAVLADIRQAVQAGDPGWVMRQTALVHAMASTWAPRPRSSTTSPGPSLT</sequence>
<protein>
    <submittedName>
        <fullName evidence="1">Ribosomal protein L40E</fullName>
    </submittedName>
</protein>
<accession>A0ABT9QV28</accession>
<dbReference type="Proteomes" id="UP001225356">
    <property type="component" value="Unassembled WGS sequence"/>
</dbReference>